<dbReference type="PROSITE" id="PS51257">
    <property type="entry name" value="PROKAR_LIPOPROTEIN"/>
    <property type="match status" value="1"/>
</dbReference>
<keyword evidence="3" id="KW-1185">Reference proteome</keyword>
<keyword evidence="1" id="KW-0732">Signal</keyword>
<accession>A0ABZ1K1I2</accession>
<feature type="signal peptide" evidence="1">
    <location>
        <begin position="1"/>
        <end position="30"/>
    </location>
</feature>
<feature type="chain" id="PRO_5047431838" description="DUF3558 domain-containing protein" evidence="1">
    <location>
        <begin position="31"/>
        <end position="218"/>
    </location>
</feature>
<evidence type="ECO:0008006" key="4">
    <source>
        <dbReference type="Google" id="ProtNLM"/>
    </source>
</evidence>
<organism evidence="2 3">
    <name type="scientific">[Kitasatospora] papulosa</name>
    <dbReference type="NCBI Taxonomy" id="1464011"/>
    <lineage>
        <taxon>Bacteria</taxon>
        <taxon>Bacillati</taxon>
        <taxon>Actinomycetota</taxon>
        <taxon>Actinomycetes</taxon>
        <taxon>Kitasatosporales</taxon>
        <taxon>Streptomycetaceae</taxon>
        <taxon>Streptomyces</taxon>
    </lineage>
</organism>
<dbReference type="EMBL" id="CP108135">
    <property type="protein sequence ID" value="WTP66340.1"/>
    <property type="molecule type" value="Genomic_DNA"/>
</dbReference>
<protein>
    <recommendedName>
        <fullName evidence="4">DUF3558 domain-containing protein</fullName>
    </recommendedName>
</protein>
<proteinExistence type="predicted"/>
<evidence type="ECO:0000313" key="2">
    <source>
        <dbReference type="EMBL" id="WTP66340.1"/>
    </source>
</evidence>
<dbReference type="RefSeq" id="WP_277311731.1">
    <property type="nucleotide sequence ID" value="NZ_CP108135.1"/>
</dbReference>
<gene>
    <name evidence="2" type="ORF">OG560_13245</name>
</gene>
<evidence type="ECO:0000313" key="3">
    <source>
        <dbReference type="Proteomes" id="UP001622496"/>
    </source>
</evidence>
<name>A0ABZ1K1I2_9ACTN</name>
<sequence>MTKRVLPASMMSGIVLVALVLAGCSGGGGAENEAAPPSKSLQVCERYMGEANLKGAIDSLGNGEKRVSATDSSAHLVGRLTSEAKAWSEGDLLHNEYAVCRIDFPSEGGAAVLEASVKWSVLTFDLLSKPKYAKSWKPLNDQVFVEHETGQASMRLLVACAVPGAPAGQQADAPLQLGVADPGLEAERRQALLSTLARTLVDELGCTNKPAVPADLVR</sequence>
<evidence type="ECO:0000256" key="1">
    <source>
        <dbReference type="SAM" id="SignalP"/>
    </source>
</evidence>
<reference evidence="2 3" key="1">
    <citation type="submission" date="2022-10" db="EMBL/GenBank/DDBJ databases">
        <title>The complete genomes of actinobacterial strains from the NBC collection.</title>
        <authorList>
            <person name="Joergensen T.S."/>
            <person name="Alvarez Arevalo M."/>
            <person name="Sterndorff E.B."/>
            <person name="Faurdal D."/>
            <person name="Vuksanovic O."/>
            <person name="Mourched A.-S."/>
            <person name="Charusanti P."/>
            <person name="Shaw S."/>
            <person name="Blin K."/>
            <person name="Weber T."/>
        </authorList>
    </citation>
    <scope>NUCLEOTIDE SEQUENCE [LARGE SCALE GENOMIC DNA]</scope>
    <source>
        <strain evidence="2 3">NBC_00185</strain>
    </source>
</reference>
<dbReference type="Proteomes" id="UP001622496">
    <property type="component" value="Chromosome"/>
</dbReference>